<dbReference type="Proteomes" id="UP000887572">
    <property type="component" value="Unplaced"/>
</dbReference>
<evidence type="ECO:0000256" key="2">
    <source>
        <dbReference type="ARBA" id="ARBA00023161"/>
    </source>
</evidence>
<reference evidence="5" key="1">
    <citation type="submission" date="2022-11" db="UniProtKB">
        <authorList>
            <consortium name="WormBaseParasite"/>
        </authorList>
    </citation>
    <scope>IDENTIFICATION</scope>
</reference>
<keyword evidence="4" id="KW-1185">Reference proteome</keyword>
<feature type="compositionally biased region" description="Basic and acidic residues" evidence="3">
    <location>
        <begin position="1"/>
        <end position="20"/>
    </location>
</feature>
<dbReference type="AlphaFoldDB" id="A0A914I541"/>
<dbReference type="SUPFAM" id="SSF52540">
    <property type="entry name" value="P-loop containing nucleoside triphosphate hydrolases"/>
    <property type="match status" value="1"/>
</dbReference>
<comment type="similarity">
    <text evidence="1">Belongs to the SMG9 family.</text>
</comment>
<dbReference type="InterPro" id="IPR027417">
    <property type="entry name" value="P-loop_NTPase"/>
</dbReference>
<accession>A0A914I541</accession>
<dbReference type="PANTHER" id="PTHR14270">
    <property type="entry name" value="NONSENSE-MEDIATED MRNA DECAY FACTOR SMG9"/>
    <property type="match status" value="1"/>
</dbReference>
<organism evidence="4 5">
    <name type="scientific">Globodera rostochiensis</name>
    <name type="common">Golden nematode worm</name>
    <name type="synonym">Heterodera rostochiensis</name>
    <dbReference type="NCBI Taxonomy" id="31243"/>
    <lineage>
        <taxon>Eukaryota</taxon>
        <taxon>Metazoa</taxon>
        <taxon>Ecdysozoa</taxon>
        <taxon>Nematoda</taxon>
        <taxon>Chromadorea</taxon>
        <taxon>Rhabditida</taxon>
        <taxon>Tylenchina</taxon>
        <taxon>Tylenchomorpha</taxon>
        <taxon>Tylenchoidea</taxon>
        <taxon>Heteroderidae</taxon>
        <taxon>Heteroderinae</taxon>
        <taxon>Globodera</taxon>
    </lineage>
</organism>
<feature type="region of interest" description="Disordered" evidence="3">
    <location>
        <begin position="442"/>
        <end position="503"/>
    </location>
</feature>
<name>A0A914I541_GLORO</name>
<feature type="region of interest" description="Disordered" evidence="3">
    <location>
        <begin position="1"/>
        <end position="33"/>
    </location>
</feature>
<evidence type="ECO:0000313" key="4">
    <source>
        <dbReference type="Proteomes" id="UP000887572"/>
    </source>
</evidence>
<sequence length="538" mass="59079">MYKIVQRKERSVDGKTEARDGITPPATSPMAAGDAAVATGPIRIATAPHRKVLSANTAKKVPTMNAGGAVLSPAAASAFRPEIARSGGTPSGFLHSTKDAGGITEKLQMDASIRLIDDELQLIDALKDFLIETNTKYSVIGALGAQGTGKSTILSMLAGNNPADMYRQYFFRPAAREAVEACRYQTAKISVYVVPKLRTFFLDCQPLNCAPLLEDFCRAHRTKGAEALEAMELETLQLLLMLSSMCHTVILCIDWFIDLAVSDARRVNLVVLHQRAKVHDHEPLMVRERMRTLGTIFEASTFDVNGGLTMAKLGFANYDQICADSDVNYILLGELKPRTRMDEYEQHMRNQDDYGTVLTKLRQKIYQLPNHRSTYCGKTEAQWFAELTDTWKRIREELPMLTEDGCTLKRQRGATTTALASNCTSAAVVVATDRTAAACELSRGRPRGRSRRGGDWDGNASGSRGEDAMASAGSEEVGVESDEQRETGGQPPQKRVWRTRNRTGLGCKVSSMDVARQRGIERTIEDGAAAARKVELHT</sequence>
<dbReference type="InterPro" id="IPR039177">
    <property type="entry name" value="SMG9"/>
</dbReference>
<evidence type="ECO:0000256" key="1">
    <source>
        <dbReference type="ARBA" id="ARBA00007712"/>
    </source>
</evidence>
<evidence type="ECO:0000256" key="3">
    <source>
        <dbReference type="SAM" id="MobiDB-lite"/>
    </source>
</evidence>
<protein>
    <submittedName>
        <fullName evidence="5">Protein SMG9</fullName>
    </submittedName>
</protein>
<dbReference type="PANTHER" id="PTHR14270:SF0">
    <property type="entry name" value="NONSENSE-MEDIATED MRNA DECAY FACTOR SMG9"/>
    <property type="match status" value="1"/>
</dbReference>
<evidence type="ECO:0000313" key="5">
    <source>
        <dbReference type="WBParaSite" id="Gr19_v10_g7604.t2"/>
    </source>
</evidence>
<proteinExistence type="inferred from homology"/>
<dbReference type="WBParaSite" id="Gr19_v10_g7604.t2">
    <property type="protein sequence ID" value="Gr19_v10_g7604.t2"/>
    <property type="gene ID" value="Gr19_v10_g7604"/>
</dbReference>
<keyword evidence="2" id="KW-0866">Nonsense-mediated mRNA decay</keyword>
<dbReference type="GO" id="GO:0000184">
    <property type="term" value="P:nuclear-transcribed mRNA catabolic process, nonsense-mediated decay"/>
    <property type="evidence" value="ECO:0007669"/>
    <property type="project" value="UniProtKB-KW"/>
</dbReference>